<comment type="caution">
    <text evidence="2">The sequence shown here is derived from an EMBL/GenBank/DDBJ whole genome shotgun (WGS) entry which is preliminary data.</text>
</comment>
<evidence type="ECO:0000313" key="2">
    <source>
        <dbReference type="EMBL" id="GGG18321.1"/>
    </source>
</evidence>
<organism evidence="2 3">
    <name type="scientific">Pontibacter amylolyticus</name>
    <dbReference type="NCBI Taxonomy" id="1424080"/>
    <lineage>
        <taxon>Bacteria</taxon>
        <taxon>Pseudomonadati</taxon>
        <taxon>Bacteroidota</taxon>
        <taxon>Cytophagia</taxon>
        <taxon>Cytophagales</taxon>
        <taxon>Hymenobacteraceae</taxon>
        <taxon>Pontibacter</taxon>
    </lineage>
</organism>
<reference evidence="3" key="1">
    <citation type="journal article" date="2019" name="Int. J. Syst. Evol. Microbiol.">
        <title>The Global Catalogue of Microorganisms (GCM) 10K type strain sequencing project: providing services to taxonomists for standard genome sequencing and annotation.</title>
        <authorList>
            <consortium name="The Broad Institute Genomics Platform"/>
            <consortium name="The Broad Institute Genome Sequencing Center for Infectious Disease"/>
            <person name="Wu L."/>
            <person name="Ma J."/>
        </authorList>
    </citation>
    <scope>NUCLEOTIDE SEQUENCE [LARGE SCALE GENOMIC DNA]</scope>
    <source>
        <strain evidence="3">CGMCC 1.12749</strain>
    </source>
</reference>
<evidence type="ECO:0000313" key="3">
    <source>
        <dbReference type="Proteomes" id="UP000634043"/>
    </source>
</evidence>
<proteinExistence type="predicted"/>
<gene>
    <name evidence="2" type="ORF">GCM10011323_23120</name>
</gene>
<keyword evidence="3" id="KW-1185">Reference proteome</keyword>
<name>A0ABQ1W7N6_9BACT</name>
<protein>
    <recommendedName>
        <fullName evidence="4">DUF2726 domain-containing protein</fullName>
    </recommendedName>
</protein>
<evidence type="ECO:0000256" key="1">
    <source>
        <dbReference type="SAM" id="MobiDB-lite"/>
    </source>
</evidence>
<feature type="compositionally biased region" description="Basic and acidic residues" evidence="1">
    <location>
        <begin position="450"/>
        <end position="475"/>
    </location>
</feature>
<evidence type="ECO:0008006" key="4">
    <source>
        <dbReference type="Google" id="ProtNLM"/>
    </source>
</evidence>
<feature type="region of interest" description="Disordered" evidence="1">
    <location>
        <begin position="450"/>
        <end position="479"/>
    </location>
</feature>
<accession>A0ABQ1W7N6</accession>
<feature type="region of interest" description="Disordered" evidence="1">
    <location>
        <begin position="352"/>
        <end position="372"/>
    </location>
</feature>
<dbReference type="Proteomes" id="UP000634043">
    <property type="component" value="Unassembled WGS sequence"/>
</dbReference>
<sequence length="527" mass="61817">MTIDSYRDNNHGETYRLLEDNQMVKIKEVTFEFAKYITGEVFHITSAQSGANGYYCIGCSSEMIAYLGRIRQPHFRHHPNDVDKSSECTWSDETYRHKIAKEILQRLKEVRVPKVSIGVPKEYGGGSITISPSRIVKASSVLIERYIYEDEYGQVKFGKSFDSMGGKRHLLVKPDVLFLDEKNKPILIIELCATHKTDEEKRMRLMHLGVDAIELLIPKAANPQDIEKNIVSSNHSKWLYNNEQAKTKFNPATHLISNASTEFNREPGDIPKGETIQCRTFRVRECIRGIKKFMGSSDFAEGRRAIEEELSRVEGNAERERKELADLIERARAEAEAAVSKFIQREQQKAKELDSTEARFGEEAEAEERHHRDLEERYHTKRDNLIREHKEIQREEDDFYDRLEGRRKELVERIRKLRECREAVARIRRAGEEHEAARERVINIQNGNAEEERRIKQEESQAAELRGRREKDSQGRSEAIIDEFEEIRRMEEDIREMERQESHIRKLREELVRIKDRAFDARFNKRD</sequence>
<dbReference type="EMBL" id="BMFP01000004">
    <property type="protein sequence ID" value="GGG18321.1"/>
    <property type="molecule type" value="Genomic_DNA"/>
</dbReference>